<name>A0AAN8S510_POLSC</name>
<evidence type="ECO:0000256" key="8">
    <source>
        <dbReference type="ARBA" id="ARBA00023163"/>
    </source>
</evidence>
<proteinExistence type="inferred from homology"/>
<evidence type="ECO:0000256" key="1">
    <source>
        <dbReference type="ARBA" id="ARBA00004123"/>
    </source>
</evidence>
<comment type="function">
    <text evidence="12">DNA-dependent RNA polymerase catalyzes the transcription of DNA into RNA using the four ribonucleoside triphosphates as substrates. Specific peripheric component of RNA polymerase III (Pol III) which synthesizes small non-coding RNAs including 5S rRNA, snRNAs, tRNAs and miRNAs from at least 500 distinct genomic loci. With POLR3H/RPC8 forms a mobile stalk that protrudes from Pol III core and functions primarily in transcription initiation. Pol III plays a key role in sensing and limiting infection by intracellular bacteria and DNA viruses. Acts as nuclear and cytosolic DNA sensor involved in innate immune response. Can sense non-self dsDNA that serves as template for transcription into dsRNA. The non-self RNA polymerase III transcripts, such as Epstein-Barr virus-encoded RNAs (EBERs) induce type I interferon and NF-kappa-B through the RIG-I pathway.</text>
</comment>
<evidence type="ECO:0000313" key="15">
    <source>
        <dbReference type="EMBL" id="KAK6625482.1"/>
    </source>
</evidence>
<dbReference type="AlphaFoldDB" id="A0AAN8S510"/>
<dbReference type="SUPFAM" id="SSF47819">
    <property type="entry name" value="HRDC-like"/>
    <property type="match status" value="1"/>
</dbReference>
<evidence type="ECO:0000256" key="7">
    <source>
        <dbReference type="ARBA" id="ARBA00023136"/>
    </source>
</evidence>
<keyword evidence="8" id="KW-0804">Transcription</keyword>
<evidence type="ECO:0000259" key="14">
    <source>
        <dbReference type="SMART" id="SM00657"/>
    </source>
</evidence>
<keyword evidence="6" id="KW-0240">DNA-directed RNA polymerase</keyword>
<dbReference type="PANTHER" id="PTHR15561">
    <property type="entry name" value="CALCITONIN GENE-RELATED PEPTIDE-RECEPTOR COMPONENT PROTEIN"/>
    <property type="match status" value="1"/>
</dbReference>
<dbReference type="InterPro" id="IPR038324">
    <property type="entry name" value="Rpb4/RPC9_sf"/>
</dbReference>
<evidence type="ECO:0000256" key="2">
    <source>
        <dbReference type="ARBA" id="ARBA00004413"/>
    </source>
</evidence>
<dbReference type="Gene3D" id="1.20.1250.40">
    <property type="match status" value="1"/>
</dbReference>
<comment type="subunit">
    <text evidence="11">Component of the RNA polymerase III complex consisting of 17 subunits: a ten-subunit horseshoe-shaped catalytic core composed of POLR3A/RPC1, POLR3B/RPC2, POLR1C/RPAC1, POLR1D/RPAC2, POLR3K/RPC10, POLR2E/RPABC1, POLR2F/RPABC2, POLR2H/RPABC3, POLR2K/RPABC4 and POLR2L/RPABC5; a mobile stalk composed of two subunits POLR3H/RPC8 and CRCP/RPC9, protruding from the core and functioning primarily in transcription initiation; and additional subunits homologous to general transcription factors of the RNA polymerase II machinery, POLR3C/RPC3-POLR3F/RPC6-POLR3G/RPC7 heterotrimer required for transcription initiation and POLR3D/RPC4-POLR3E/RPC5 heterodimer involved in both transcription initiation and termination.</text>
</comment>
<dbReference type="InterPro" id="IPR010997">
    <property type="entry name" value="HRDC-like_sf"/>
</dbReference>
<dbReference type="EMBL" id="JAWJWF010000002">
    <property type="protein sequence ID" value="KAK6637978.1"/>
    <property type="molecule type" value="Genomic_DNA"/>
</dbReference>
<dbReference type="InterPro" id="IPR006590">
    <property type="entry name" value="RNA_pol_Rpb4/RPC9_core"/>
</dbReference>
<evidence type="ECO:0000256" key="12">
    <source>
        <dbReference type="ARBA" id="ARBA00045808"/>
    </source>
</evidence>
<comment type="subcellular location">
    <subcellularLocation>
        <location evidence="2">Cell membrane</location>
        <topology evidence="2">Peripheral membrane protein</topology>
        <orientation evidence="2">Cytoplasmic side</orientation>
    </subcellularLocation>
    <subcellularLocation>
        <location evidence="1">Nucleus</location>
    </subcellularLocation>
</comment>
<dbReference type="GO" id="GO:0005666">
    <property type="term" value="C:RNA polymerase III complex"/>
    <property type="evidence" value="ECO:0007669"/>
    <property type="project" value="InterPro"/>
</dbReference>
<feature type="domain" description="RNA polymerase Rpb4/RPC9 core" evidence="14">
    <location>
        <begin position="1"/>
        <end position="125"/>
    </location>
</feature>
<organism evidence="15 18">
    <name type="scientific">Polyplax serrata</name>
    <name type="common">Common mouse louse</name>
    <dbReference type="NCBI Taxonomy" id="468196"/>
    <lineage>
        <taxon>Eukaryota</taxon>
        <taxon>Metazoa</taxon>
        <taxon>Ecdysozoa</taxon>
        <taxon>Arthropoda</taxon>
        <taxon>Hexapoda</taxon>
        <taxon>Insecta</taxon>
        <taxon>Pterygota</taxon>
        <taxon>Neoptera</taxon>
        <taxon>Paraneoptera</taxon>
        <taxon>Psocodea</taxon>
        <taxon>Troctomorpha</taxon>
        <taxon>Phthiraptera</taxon>
        <taxon>Anoplura</taxon>
        <taxon>Polyplacidae</taxon>
        <taxon>Polyplax</taxon>
    </lineage>
</organism>
<dbReference type="Proteomes" id="UP001372834">
    <property type="component" value="Unassembled WGS sequence"/>
</dbReference>
<reference evidence="15 18" key="1">
    <citation type="submission" date="2023-10" db="EMBL/GenBank/DDBJ databases">
        <title>Genomes of two closely related lineages of the louse Polyplax serrata with different host specificities.</title>
        <authorList>
            <person name="Martinu J."/>
            <person name="Tarabai H."/>
            <person name="Stefka J."/>
            <person name="Hypsa V."/>
        </authorList>
    </citation>
    <scope>NUCLEOTIDE SEQUENCE [LARGE SCALE GENOMIC DNA]</scope>
    <source>
        <strain evidence="16">98ZLc_SE</strain>
        <strain evidence="15">HR10_N</strain>
    </source>
</reference>
<dbReference type="FunFam" id="1.20.1250.40:FF:000002">
    <property type="entry name" value="DNA-directed RNA polymerase III subunit RPC9"/>
    <property type="match status" value="1"/>
</dbReference>
<keyword evidence="17" id="KW-1185">Reference proteome</keyword>
<dbReference type="InterPro" id="IPR005574">
    <property type="entry name" value="Rpb4/RPC9"/>
</dbReference>
<evidence type="ECO:0000256" key="6">
    <source>
        <dbReference type="ARBA" id="ARBA00022478"/>
    </source>
</evidence>
<evidence type="ECO:0000256" key="9">
    <source>
        <dbReference type="ARBA" id="ARBA00023242"/>
    </source>
</evidence>
<comment type="similarity">
    <text evidence="3">Belongs to the eukaryotic RPC9 RNA polymerase subunit family.</text>
</comment>
<evidence type="ECO:0000256" key="3">
    <source>
        <dbReference type="ARBA" id="ARBA00006898"/>
    </source>
</evidence>
<protein>
    <recommendedName>
        <fullName evidence="4">DNA-directed RNA polymerase III subunit RPC9</fullName>
    </recommendedName>
    <alternativeName>
        <fullName evidence="13">DNA-directed RNA polymerase III subunit rpc9</fullName>
    </alternativeName>
</protein>
<dbReference type="InterPro" id="IPR038846">
    <property type="entry name" value="RPC9"/>
</dbReference>
<dbReference type="EMBL" id="JAWJWE010000037">
    <property type="protein sequence ID" value="KAK6625482.1"/>
    <property type="molecule type" value="Genomic_DNA"/>
</dbReference>
<dbReference type="PANTHER" id="PTHR15561:SF0">
    <property type="entry name" value="DNA-DIRECTED RNA POLYMERASE III SUBUNIT RPC9"/>
    <property type="match status" value="1"/>
</dbReference>
<dbReference type="Pfam" id="PF03874">
    <property type="entry name" value="RNA_pol_Rpb4"/>
    <property type="match status" value="1"/>
</dbReference>
<comment type="function">
    <text evidence="10">Accessory protein for the calcitonin gene-related peptide (CGRP) receptor. It modulates CGRP responsiveness in a variety of tissues.</text>
</comment>
<sequence length="128" mass="14570">MEVVNASVLQLCNYEVLNLLKEIKGKHKKNSQSQLATITYETTKYLEDKPCSSQTVESVRNYLKAFLEHQIPLSKAEKLMFVNNPPTTPLEIQLVVEESEERLSDKQVDHLLQISSELFGEKSAETSD</sequence>
<dbReference type="GO" id="GO:0005886">
    <property type="term" value="C:plasma membrane"/>
    <property type="evidence" value="ECO:0007669"/>
    <property type="project" value="UniProtKB-SubCell"/>
</dbReference>
<keyword evidence="7" id="KW-0472">Membrane</keyword>
<accession>A0AAN8S510</accession>
<evidence type="ECO:0000256" key="5">
    <source>
        <dbReference type="ARBA" id="ARBA00022475"/>
    </source>
</evidence>
<evidence type="ECO:0000256" key="4">
    <source>
        <dbReference type="ARBA" id="ARBA00016672"/>
    </source>
</evidence>
<comment type="caution">
    <text evidence="15">The sequence shown here is derived from an EMBL/GenBank/DDBJ whole genome shotgun (WGS) entry which is preliminary data.</text>
</comment>
<keyword evidence="5" id="KW-1003">Cell membrane</keyword>
<keyword evidence="9" id="KW-0539">Nucleus</keyword>
<dbReference type="Proteomes" id="UP001359485">
    <property type="component" value="Unassembled WGS sequence"/>
</dbReference>
<dbReference type="SMART" id="SM00657">
    <property type="entry name" value="RPOL4c"/>
    <property type="match status" value="1"/>
</dbReference>
<evidence type="ECO:0000313" key="16">
    <source>
        <dbReference type="EMBL" id="KAK6637978.1"/>
    </source>
</evidence>
<dbReference type="GO" id="GO:0006384">
    <property type="term" value="P:transcription initiation at RNA polymerase III promoter"/>
    <property type="evidence" value="ECO:0007669"/>
    <property type="project" value="InterPro"/>
</dbReference>
<gene>
    <name evidence="15" type="ORF">RUM43_005780</name>
    <name evidence="16" type="ORF">RUM44_008402</name>
</gene>
<evidence type="ECO:0000313" key="18">
    <source>
        <dbReference type="Proteomes" id="UP001372834"/>
    </source>
</evidence>
<dbReference type="GO" id="GO:0000166">
    <property type="term" value="F:nucleotide binding"/>
    <property type="evidence" value="ECO:0007669"/>
    <property type="project" value="InterPro"/>
</dbReference>
<evidence type="ECO:0000256" key="13">
    <source>
        <dbReference type="ARBA" id="ARBA00073026"/>
    </source>
</evidence>
<evidence type="ECO:0000256" key="11">
    <source>
        <dbReference type="ARBA" id="ARBA00044007"/>
    </source>
</evidence>
<evidence type="ECO:0000256" key="10">
    <source>
        <dbReference type="ARBA" id="ARBA00043924"/>
    </source>
</evidence>
<evidence type="ECO:0000313" key="17">
    <source>
        <dbReference type="Proteomes" id="UP001359485"/>
    </source>
</evidence>